<dbReference type="EMBL" id="BARS01043489">
    <property type="protein sequence ID" value="GAG40042.1"/>
    <property type="molecule type" value="Genomic_DNA"/>
</dbReference>
<evidence type="ECO:0000313" key="1">
    <source>
        <dbReference type="EMBL" id="GAG40042.1"/>
    </source>
</evidence>
<dbReference type="AlphaFoldDB" id="X0XXY7"/>
<gene>
    <name evidence="1" type="ORF">S01H1_65832</name>
</gene>
<proteinExistence type="predicted"/>
<name>X0XXY7_9ZZZZ</name>
<comment type="caution">
    <text evidence="1">The sequence shown here is derived from an EMBL/GenBank/DDBJ whole genome shotgun (WGS) entry which is preliminary data.</text>
</comment>
<feature type="non-terminal residue" evidence="1">
    <location>
        <position position="210"/>
    </location>
</feature>
<sequence>MCVLLFSILILSIGNAAPLQPRDLNTDRDAFTPSAFTIRPGVALNEMSHVYIENRDGNPTNNYPEYIFRLGANEIFEWRLGVNYSVGSQGNVVTSVEAGELPIGGGALYESNFLYGFKLATTDQNGLIPQSCFIMEATTPMYGEEFGTEPVATIVCGWEFPRKWRIDTAMRYAYAEGEENWFSRWGPSVVARIPLTNSWEVHAEYFGTFT</sequence>
<organism evidence="1">
    <name type="scientific">marine sediment metagenome</name>
    <dbReference type="NCBI Taxonomy" id="412755"/>
    <lineage>
        <taxon>unclassified sequences</taxon>
        <taxon>metagenomes</taxon>
        <taxon>ecological metagenomes</taxon>
    </lineage>
</organism>
<reference evidence="1" key="1">
    <citation type="journal article" date="2014" name="Front. Microbiol.">
        <title>High frequency of phylogenetically diverse reductive dehalogenase-homologous genes in deep subseafloor sedimentary metagenomes.</title>
        <authorList>
            <person name="Kawai M."/>
            <person name="Futagami T."/>
            <person name="Toyoda A."/>
            <person name="Takaki Y."/>
            <person name="Nishi S."/>
            <person name="Hori S."/>
            <person name="Arai W."/>
            <person name="Tsubouchi T."/>
            <person name="Morono Y."/>
            <person name="Uchiyama I."/>
            <person name="Ito T."/>
            <person name="Fujiyama A."/>
            <person name="Inagaki F."/>
            <person name="Takami H."/>
        </authorList>
    </citation>
    <scope>NUCLEOTIDE SEQUENCE</scope>
    <source>
        <strain evidence="1">Expedition CK06-06</strain>
    </source>
</reference>
<protein>
    <submittedName>
        <fullName evidence="1">Uncharacterized protein</fullName>
    </submittedName>
</protein>
<accession>X0XXY7</accession>